<proteinExistence type="predicted"/>
<accession>A0AAD3NL64</accession>
<comment type="caution">
    <text evidence="1">The sequence shown here is derived from an EMBL/GenBank/DDBJ whole genome shotgun (WGS) entry which is preliminary data.</text>
</comment>
<protein>
    <submittedName>
        <fullName evidence="1">Nephrocystin-4 isoform X1</fullName>
    </submittedName>
</protein>
<evidence type="ECO:0000313" key="2">
    <source>
        <dbReference type="Proteomes" id="UP001279410"/>
    </source>
</evidence>
<sequence>MHVQQINSSRCLSWQLLHATPTISHSSSALLWQQSFPSLLHPSPLASAHQLSHVACSAVSNIAHLEMDLQREGGVSPSGQNEGDQLQELPFTPVHAPVITLGMNLASWDHGLQRAGVEVLDPEPVPLTPQREKDPLQGNLLVFSFWGSPARQALDDMKL</sequence>
<dbReference type="EMBL" id="BRZM01002659">
    <property type="protein sequence ID" value="GLD75043.1"/>
    <property type="molecule type" value="Genomic_DNA"/>
</dbReference>
<dbReference type="Proteomes" id="UP001279410">
    <property type="component" value="Unassembled WGS sequence"/>
</dbReference>
<name>A0AAD3NL64_LATJO</name>
<gene>
    <name evidence="1" type="ORF">AKAME5_002637600</name>
</gene>
<keyword evidence="2" id="KW-1185">Reference proteome</keyword>
<reference evidence="1" key="1">
    <citation type="submission" date="2022-08" db="EMBL/GenBank/DDBJ databases">
        <title>Genome sequencing of akame (Lates japonicus).</title>
        <authorList>
            <person name="Hashiguchi Y."/>
            <person name="Takahashi H."/>
        </authorList>
    </citation>
    <scope>NUCLEOTIDE SEQUENCE</scope>
    <source>
        <strain evidence="1">Kochi</strain>
    </source>
</reference>
<evidence type="ECO:0000313" key="1">
    <source>
        <dbReference type="EMBL" id="GLD75043.1"/>
    </source>
</evidence>
<organism evidence="1 2">
    <name type="scientific">Lates japonicus</name>
    <name type="common">Japanese lates</name>
    <dbReference type="NCBI Taxonomy" id="270547"/>
    <lineage>
        <taxon>Eukaryota</taxon>
        <taxon>Metazoa</taxon>
        <taxon>Chordata</taxon>
        <taxon>Craniata</taxon>
        <taxon>Vertebrata</taxon>
        <taxon>Euteleostomi</taxon>
        <taxon>Actinopterygii</taxon>
        <taxon>Neopterygii</taxon>
        <taxon>Teleostei</taxon>
        <taxon>Neoteleostei</taxon>
        <taxon>Acanthomorphata</taxon>
        <taxon>Carangaria</taxon>
        <taxon>Carangaria incertae sedis</taxon>
        <taxon>Centropomidae</taxon>
        <taxon>Lates</taxon>
    </lineage>
</organism>
<dbReference type="AlphaFoldDB" id="A0AAD3NL64"/>